<keyword evidence="5 7" id="KW-0378">Hydrolase</keyword>
<dbReference type="GO" id="GO:0000049">
    <property type="term" value="F:tRNA binding"/>
    <property type="evidence" value="ECO:0007669"/>
    <property type="project" value="UniProtKB-UniRule"/>
</dbReference>
<comment type="subunit">
    <text evidence="7">Consists of a catalytic RNA component (M1 or rnpB) and a protein subunit.</text>
</comment>
<dbReference type="PANTHER" id="PTHR33992">
    <property type="entry name" value="RIBONUCLEASE P PROTEIN COMPONENT"/>
    <property type="match status" value="1"/>
</dbReference>
<dbReference type="InterPro" id="IPR020539">
    <property type="entry name" value="RNase_P_CS"/>
</dbReference>
<proteinExistence type="inferred from homology"/>
<accession>A0A857DKC6</accession>
<dbReference type="PANTHER" id="PTHR33992:SF1">
    <property type="entry name" value="RIBONUCLEASE P PROTEIN COMPONENT"/>
    <property type="match status" value="1"/>
</dbReference>
<keyword evidence="4 7" id="KW-0255">Endonuclease</keyword>
<dbReference type="Pfam" id="PF00825">
    <property type="entry name" value="Ribonuclease_P"/>
    <property type="match status" value="1"/>
</dbReference>
<keyword evidence="2 7" id="KW-0819">tRNA processing</keyword>
<protein>
    <recommendedName>
        <fullName evidence="7 8">Ribonuclease P protein component</fullName>
        <shortName evidence="7">RNase P protein</shortName>
        <shortName evidence="7">RNaseP protein</shortName>
        <ecNumber evidence="7 8">3.1.26.5</ecNumber>
    </recommendedName>
    <alternativeName>
        <fullName evidence="7">Protein C5</fullName>
    </alternativeName>
</protein>
<evidence type="ECO:0000256" key="5">
    <source>
        <dbReference type="ARBA" id="ARBA00022801"/>
    </source>
</evidence>
<comment type="catalytic activity">
    <reaction evidence="7">
        <text>Endonucleolytic cleavage of RNA, removing 5'-extranucleotides from tRNA precursor.</text>
        <dbReference type="EC" id="3.1.26.5"/>
    </reaction>
</comment>
<dbReference type="EMBL" id="CP046996">
    <property type="protein sequence ID" value="QHA01820.1"/>
    <property type="molecule type" value="Genomic_DNA"/>
</dbReference>
<keyword evidence="3 7" id="KW-0540">Nuclease</keyword>
<dbReference type="InterPro" id="IPR020568">
    <property type="entry name" value="Ribosomal_Su5_D2-typ_SF"/>
</dbReference>
<dbReference type="Proteomes" id="UP000430508">
    <property type="component" value="Chromosome"/>
</dbReference>
<sequence length="114" mass="13145">MLLKSYRLKKKTDFQSIFTNGKSYASRQVVIYIFRGHNKKFGFIASKKVGNAVKRNRAKRLMREAVRLNIDGLKMDCEMILIARAAINKATLQEVEKSVLYIWRKAGIYDGKNA</sequence>
<dbReference type="NCBIfam" id="TIGR00188">
    <property type="entry name" value="rnpA"/>
    <property type="match status" value="1"/>
</dbReference>
<dbReference type="PROSITE" id="PS00648">
    <property type="entry name" value="RIBONUCLEASE_P"/>
    <property type="match status" value="1"/>
</dbReference>
<evidence type="ECO:0000256" key="3">
    <source>
        <dbReference type="ARBA" id="ARBA00022722"/>
    </source>
</evidence>
<name>A0A857DKC6_9FIRM</name>
<reference evidence="9 10" key="1">
    <citation type="submission" date="2019-12" db="EMBL/GenBank/DDBJ databases">
        <title>Sequence classification of anaerobic respiratory reductive dehalogenases: First we see many, then we see few.</title>
        <authorList>
            <person name="Molenda O."/>
            <person name="Puentes Jacome L.A."/>
            <person name="Cao X."/>
            <person name="Nesbo C.L."/>
            <person name="Tang S."/>
            <person name="Morson N."/>
            <person name="Patron J."/>
            <person name="Lomheim L."/>
            <person name="Wishart D.S."/>
            <person name="Edwards E.A."/>
        </authorList>
    </citation>
    <scope>NUCLEOTIDE SEQUENCE [LARGE SCALE GENOMIC DNA]</scope>
    <source>
        <strain evidence="9 10">12DCA</strain>
    </source>
</reference>
<dbReference type="RefSeq" id="WP_019224900.1">
    <property type="nucleotide sequence ID" value="NZ_CP046996.1"/>
</dbReference>
<evidence type="ECO:0000256" key="4">
    <source>
        <dbReference type="ARBA" id="ARBA00022759"/>
    </source>
</evidence>
<comment type="function">
    <text evidence="1 7">RNaseP catalyzes the removal of the 5'-leader sequence from pre-tRNA to produce the mature 5'-terminus. It can also cleave other RNA substrates such as 4.5S RNA. The protein component plays an auxiliary but essential role in vivo by binding to the 5'-leader sequence and broadening the substrate specificity of the ribozyme.</text>
</comment>
<evidence type="ECO:0000256" key="6">
    <source>
        <dbReference type="ARBA" id="ARBA00022884"/>
    </source>
</evidence>
<evidence type="ECO:0000256" key="1">
    <source>
        <dbReference type="ARBA" id="ARBA00002663"/>
    </source>
</evidence>
<dbReference type="GO" id="GO:0001682">
    <property type="term" value="P:tRNA 5'-leader removal"/>
    <property type="evidence" value="ECO:0007669"/>
    <property type="project" value="UniProtKB-UniRule"/>
</dbReference>
<dbReference type="InterPro" id="IPR000100">
    <property type="entry name" value="RNase_P"/>
</dbReference>
<comment type="similarity">
    <text evidence="7">Belongs to the RnpA family.</text>
</comment>
<dbReference type="EC" id="3.1.26.5" evidence="7 8"/>
<dbReference type="SUPFAM" id="SSF54211">
    <property type="entry name" value="Ribosomal protein S5 domain 2-like"/>
    <property type="match status" value="1"/>
</dbReference>
<evidence type="ECO:0000313" key="10">
    <source>
        <dbReference type="Proteomes" id="UP000430508"/>
    </source>
</evidence>
<dbReference type="InterPro" id="IPR014721">
    <property type="entry name" value="Ribsml_uS5_D2-typ_fold_subgr"/>
</dbReference>
<gene>
    <name evidence="7 9" type="primary">rnpA</name>
    <name evidence="9" type="ORF">GQ588_14850</name>
</gene>
<evidence type="ECO:0000256" key="8">
    <source>
        <dbReference type="NCBIfam" id="TIGR00188"/>
    </source>
</evidence>
<keyword evidence="6 7" id="KW-0694">RNA-binding</keyword>
<dbReference type="Gene3D" id="3.30.230.10">
    <property type="match status" value="1"/>
</dbReference>
<evidence type="ECO:0000256" key="2">
    <source>
        <dbReference type="ARBA" id="ARBA00022694"/>
    </source>
</evidence>
<dbReference type="GO" id="GO:0042781">
    <property type="term" value="F:3'-tRNA processing endoribonuclease activity"/>
    <property type="evidence" value="ECO:0007669"/>
    <property type="project" value="TreeGrafter"/>
</dbReference>
<dbReference type="AlphaFoldDB" id="A0A857DKC6"/>
<dbReference type="GO" id="GO:0030677">
    <property type="term" value="C:ribonuclease P complex"/>
    <property type="evidence" value="ECO:0007669"/>
    <property type="project" value="TreeGrafter"/>
</dbReference>
<evidence type="ECO:0000313" key="9">
    <source>
        <dbReference type="EMBL" id="QHA01820.1"/>
    </source>
</evidence>
<dbReference type="HAMAP" id="MF_00227">
    <property type="entry name" value="RNase_P"/>
    <property type="match status" value="1"/>
</dbReference>
<evidence type="ECO:0000256" key="7">
    <source>
        <dbReference type="HAMAP-Rule" id="MF_00227"/>
    </source>
</evidence>
<dbReference type="GO" id="GO:0004526">
    <property type="term" value="F:ribonuclease P activity"/>
    <property type="evidence" value="ECO:0007669"/>
    <property type="project" value="UniProtKB-UniRule"/>
</dbReference>
<organism evidence="9 10">
    <name type="scientific">Dehalobacter restrictus</name>
    <dbReference type="NCBI Taxonomy" id="55583"/>
    <lineage>
        <taxon>Bacteria</taxon>
        <taxon>Bacillati</taxon>
        <taxon>Bacillota</taxon>
        <taxon>Clostridia</taxon>
        <taxon>Eubacteriales</taxon>
        <taxon>Desulfitobacteriaceae</taxon>
        <taxon>Dehalobacter</taxon>
    </lineage>
</organism>